<dbReference type="EMBL" id="CAJGYO010000008">
    <property type="protein sequence ID" value="CAD6251109.1"/>
    <property type="molecule type" value="Genomic_DNA"/>
</dbReference>
<organism evidence="2 3">
    <name type="scientific">Miscanthus lutarioriparius</name>
    <dbReference type="NCBI Taxonomy" id="422564"/>
    <lineage>
        <taxon>Eukaryota</taxon>
        <taxon>Viridiplantae</taxon>
        <taxon>Streptophyta</taxon>
        <taxon>Embryophyta</taxon>
        <taxon>Tracheophyta</taxon>
        <taxon>Spermatophyta</taxon>
        <taxon>Magnoliopsida</taxon>
        <taxon>Liliopsida</taxon>
        <taxon>Poales</taxon>
        <taxon>Poaceae</taxon>
        <taxon>PACMAD clade</taxon>
        <taxon>Panicoideae</taxon>
        <taxon>Andropogonodae</taxon>
        <taxon>Andropogoneae</taxon>
        <taxon>Saccharinae</taxon>
        <taxon>Miscanthus</taxon>
    </lineage>
</organism>
<evidence type="ECO:0000313" key="2">
    <source>
        <dbReference type="EMBL" id="CAD6251109.1"/>
    </source>
</evidence>
<name>A0A811Q5A5_9POAL</name>
<reference evidence="2" key="1">
    <citation type="submission" date="2020-10" db="EMBL/GenBank/DDBJ databases">
        <authorList>
            <person name="Han B."/>
            <person name="Lu T."/>
            <person name="Zhao Q."/>
            <person name="Huang X."/>
            <person name="Zhao Y."/>
        </authorList>
    </citation>
    <scope>NUCLEOTIDE SEQUENCE</scope>
</reference>
<feature type="compositionally biased region" description="Low complexity" evidence="1">
    <location>
        <begin position="112"/>
        <end position="132"/>
    </location>
</feature>
<proteinExistence type="predicted"/>
<evidence type="ECO:0000256" key="1">
    <source>
        <dbReference type="SAM" id="MobiDB-lite"/>
    </source>
</evidence>
<protein>
    <submittedName>
        <fullName evidence="2">Uncharacterized protein</fullName>
    </submittedName>
</protein>
<feature type="region of interest" description="Disordered" evidence="1">
    <location>
        <begin position="94"/>
        <end position="205"/>
    </location>
</feature>
<keyword evidence="3" id="KW-1185">Reference proteome</keyword>
<accession>A0A811Q5A5</accession>
<gene>
    <name evidence="2" type="ORF">NCGR_LOCUS34875</name>
</gene>
<dbReference type="Proteomes" id="UP000604825">
    <property type="component" value="Unassembled WGS sequence"/>
</dbReference>
<evidence type="ECO:0000313" key="3">
    <source>
        <dbReference type="Proteomes" id="UP000604825"/>
    </source>
</evidence>
<sequence length="205" mass="21426">MKGNAVGVPEGSFLVRDASRVDEELPERFKDAVPLRAPKLKSSLARTLVIGDVVEDGQVHLLDDVGAHDLPHHPHARGRRSRHLPFLFPYRDGEPEPVCGGQREGEQRPGFTRSATGASSAAAGSMGTGTARRCQEFPSGTSSAGGREAAAARGGEKRRADAGAGWWEMGSAATGAMPRRGSATEAGSASGLADTEKKQPCGKEA</sequence>
<feature type="compositionally biased region" description="Low complexity" evidence="1">
    <location>
        <begin position="144"/>
        <end position="153"/>
    </location>
</feature>
<comment type="caution">
    <text evidence="2">The sequence shown here is derived from an EMBL/GenBank/DDBJ whole genome shotgun (WGS) entry which is preliminary data.</text>
</comment>
<dbReference type="AlphaFoldDB" id="A0A811Q5A5"/>
<feature type="compositionally biased region" description="Basic and acidic residues" evidence="1">
    <location>
        <begin position="194"/>
        <end position="205"/>
    </location>
</feature>